<dbReference type="Proteomes" id="UP000677305">
    <property type="component" value="Chromosome"/>
</dbReference>
<proteinExistence type="predicted"/>
<gene>
    <name evidence="1" type="ORF">HYG85_07555</name>
</gene>
<dbReference type="EMBL" id="CP058561">
    <property type="protein sequence ID" value="QUH28773.1"/>
    <property type="molecule type" value="Genomic_DNA"/>
</dbReference>
<sequence>MVLFSSTIILCLFICILIIQNLKNDDYVPVTLILNDNDTIELQRENDRLKGALERIFPEEQNVLYEKPYRGYYDKIPSFQIYTLPDVIDKGKNIDFNVIYNDTEYMRPTYDSSWKDFYFRNWLYLPDKITNAHHKIFIYPVGGSSNFDFIGDLAFNSVSIDFHRNINFLIYNFDVDNIRQYENQVIFIGRPERKGAQVISIVQDNLLSDNSNTKDFLFQLATPQGYEIDLIYGDAIKFDYLKKIIEENTVKRTFLSSSQTMTLEQLQEENALIKKELSNFIPVEDNLVITKQDCREPLDKDITKLNDLESVIKTGKNIELNIIYENPKYVRPIYDPIWKDNYEKGWAYVPTKICENMHILFPIPSDINKHADFLHNLSIKPVISIDKNKRGILLFNFTPQVVYKKSNRIVIIGIPNRLGFSIMTIDIKELKGHSSYLLQLSTPDFQEIDMDRLYIDKK</sequence>
<dbReference type="AlphaFoldDB" id="A0A8J8M9F1"/>
<evidence type="ECO:0000313" key="1">
    <source>
        <dbReference type="EMBL" id="QUH28773.1"/>
    </source>
</evidence>
<keyword evidence="2" id="KW-1185">Reference proteome</keyword>
<dbReference type="KEGG" id="vgu:HYG85_07555"/>
<dbReference type="RefSeq" id="WP_212692982.1">
    <property type="nucleotide sequence ID" value="NZ_CP058561.1"/>
</dbReference>
<organism evidence="1 2">
    <name type="scientific">Vallitalea guaymasensis</name>
    <dbReference type="NCBI Taxonomy" id="1185412"/>
    <lineage>
        <taxon>Bacteria</taxon>
        <taxon>Bacillati</taxon>
        <taxon>Bacillota</taxon>
        <taxon>Clostridia</taxon>
        <taxon>Lachnospirales</taxon>
        <taxon>Vallitaleaceae</taxon>
        <taxon>Vallitalea</taxon>
    </lineage>
</organism>
<evidence type="ECO:0000313" key="2">
    <source>
        <dbReference type="Proteomes" id="UP000677305"/>
    </source>
</evidence>
<protein>
    <submittedName>
        <fullName evidence="1">Uncharacterized protein</fullName>
    </submittedName>
</protein>
<name>A0A8J8M9F1_9FIRM</name>
<accession>A0A8J8M9F1</accession>
<reference evidence="1 2" key="1">
    <citation type="submission" date="2020-07" db="EMBL/GenBank/DDBJ databases">
        <title>Vallitalea guaymasensis genome.</title>
        <authorList>
            <person name="Postec A."/>
        </authorList>
    </citation>
    <scope>NUCLEOTIDE SEQUENCE [LARGE SCALE GENOMIC DNA]</scope>
    <source>
        <strain evidence="1 2">Ra1766G1</strain>
    </source>
</reference>